<evidence type="ECO:0000313" key="2">
    <source>
        <dbReference type="EMBL" id="TFK97869.1"/>
    </source>
</evidence>
<keyword evidence="3" id="KW-1185">Reference proteome</keyword>
<dbReference type="PANTHER" id="PTHR42115:SF1">
    <property type="entry name" value="BETA-SYNTHASE (BETA-THIONASE), PUTATIVE (AFU_ORTHOLOGUE AFUA_3G08420)-RELATED"/>
    <property type="match status" value="1"/>
</dbReference>
<dbReference type="SUPFAM" id="SSF54631">
    <property type="entry name" value="CBS-domain pair"/>
    <property type="match status" value="1"/>
</dbReference>
<dbReference type="Gene3D" id="3.10.580.10">
    <property type="entry name" value="CBS-domain"/>
    <property type="match status" value="1"/>
</dbReference>
<dbReference type="AlphaFoldDB" id="A0A5C3Q9X0"/>
<proteinExistence type="predicted"/>
<dbReference type="Pfam" id="PF00571">
    <property type="entry name" value="CBS"/>
    <property type="match status" value="1"/>
</dbReference>
<evidence type="ECO:0000259" key="1">
    <source>
        <dbReference type="Pfam" id="PF00571"/>
    </source>
</evidence>
<reference evidence="2 3" key="1">
    <citation type="journal article" date="2019" name="Nat. Ecol. Evol.">
        <title>Megaphylogeny resolves global patterns of mushroom evolution.</title>
        <authorList>
            <person name="Varga T."/>
            <person name="Krizsan K."/>
            <person name="Foldi C."/>
            <person name="Dima B."/>
            <person name="Sanchez-Garcia M."/>
            <person name="Sanchez-Ramirez S."/>
            <person name="Szollosi G.J."/>
            <person name="Szarkandi J.G."/>
            <person name="Papp V."/>
            <person name="Albert L."/>
            <person name="Andreopoulos W."/>
            <person name="Angelini C."/>
            <person name="Antonin V."/>
            <person name="Barry K.W."/>
            <person name="Bougher N.L."/>
            <person name="Buchanan P."/>
            <person name="Buyck B."/>
            <person name="Bense V."/>
            <person name="Catcheside P."/>
            <person name="Chovatia M."/>
            <person name="Cooper J."/>
            <person name="Damon W."/>
            <person name="Desjardin D."/>
            <person name="Finy P."/>
            <person name="Geml J."/>
            <person name="Haridas S."/>
            <person name="Hughes K."/>
            <person name="Justo A."/>
            <person name="Karasinski D."/>
            <person name="Kautmanova I."/>
            <person name="Kiss B."/>
            <person name="Kocsube S."/>
            <person name="Kotiranta H."/>
            <person name="LaButti K.M."/>
            <person name="Lechner B.E."/>
            <person name="Liimatainen K."/>
            <person name="Lipzen A."/>
            <person name="Lukacs Z."/>
            <person name="Mihaltcheva S."/>
            <person name="Morgado L.N."/>
            <person name="Niskanen T."/>
            <person name="Noordeloos M.E."/>
            <person name="Ohm R.A."/>
            <person name="Ortiz-Santana B."/>
            <person name="Ovrebo C."/>
            <person name="Racz N."/>
            <person name="Riley R."/>
            <person name="Savchenko A."/>
            <person name="Shiryaev A."/>
            <person name="Soop K."/>
            <person name="Spirin V."/>
            <person name="Szebenyi C."/>
            <person name="Tomsovsky M."/>
            <person name="Tulloss R.E."/>
            <person name="Uehling J."/>
            <person name="Grigoriev I.V."/>
            <person name="Vagvolgyi C."/>
            <person name="Papp T."/>
            <person name="Martin F.M."/>
            <person name="Miettinen O."/>
            <person name="Hibbett D.S."/>
            <person name="Nagy L.G."/>
        </authorList>
    </citation>
    <scope>NUCLEOTIDE SEQUENCE [LARGE SCALE GENOMIC DNA]</scope>
    <source>
        <strain evidence="2 3">CBS 309.79</strain>
    </source>
</reference>
<evidence type="ECO:0000313" key="3">
    <source>
        <dbReference type="Proteomes" id="UP000305067"/>
    </source>
</evidence>
<dbReference type="EMBL" id="ML178844">
    <property type="protein sequence ID" value="TFK97869.1"/>
    <property type="molecule type" value="Genomic_DNA"/>
</dbReference>
<accession>A0A5C3Q9X0</accession>
<feature type="domain" description="CBS" evidence="1">
    <location>
        <begin position="36"/>
        <end position="82"/>
    </location>
</feature>
<gene>
    <name evidence="2" type="ORF">BDV98DRAFT_613985</name>
</gene>
<dbReference type="OrthoDB" id="2536440at2759"/>
<sequence length="167" mass="18690">MIPGPPSSYNSLPKLITTPTISTFSMASDRYRGAVVEDLQLPPAFALPISESIGRAIEMSYDRDFSHFPVLDNHRRPLGYVEVAKLKQLWEGGKADPSDPVSEYMVRFKRRATRPYSVITPSSPLADLEAFFRSSDDFALVTDYDRKFVLGVATPADLENFVRRSGL</sequence>
<dbReference type="PANTHER" id="PTHR42115">
    <property type="entry name" value="BETA-SYNTHASE (BETA-THIONASE), PUTATIVE (AFU_ORTHOLOGUE AFUA_3G08420)-RELATED"/>
    <property type="match status" value="1"/>
</dbReference>
<dbReference type="Proteomes" id="UP000305067">
    <property type="component" value="Unassembled WGS sequence"/>
</dbReference>
<dbReference type="InterPro" id="IPR046342">
    <property type="entry name" value="CBS_dom_sf"/>
</dbReference>
<name>A0A5C3Q9X0_9AGAR</name>
<dbReference type="InterPro" id="IPR000644">
    <property type="entry name" value="CBS_dom"/>
</dbReference>
<organism evidence="2 3">
    <name type="scientific">Pterulicium gracile</name>
    <dbReference type="NCBI Taxonomy" id="1884261"/>
    <lineage>
        <taxon>Eukaryota</taxon>
        <taxon>Fungi</taxon>
        <taxon>Dikarya</taxon>
        <taxon>Basidiomycota</taxon>
        <taxon>Agaricomycotina</taxon>
        <taxon>Agaricomycetes</taxon>
        <taxon>Agaricomycetidae</taxon>
        <taxon>Agaricales</taxon>
        <taxon>Pleurotineae</taxon>
        <taxon>Pterulaceae</taxon>
        <taxon>Pterulicium</taxon>
    </lineage>
</organism>
<protein>
    <recommendedName>
        <fullName evidence="1">CBS domain-containing protein</fullName>
    </recommendedName>
</protein>